<dbReference type="PANTHER" id="PTHR28670">
    <property type="entry name" value="UV-STIMULATED SCAFFOLD PROTEIN A"/>
    <property type="match status" value="1"/>
</dbReference>
<accession>A0A9W8CPW4</accession>
<protein>
    <submittedName>
        <fullName evidence="1">Uncharacterized protein</fullName>
    </submittedName>
</protein>
<dbReference type="AlphaFoldDB" id="A0A9W8CPW4"/>
<feature type="non-terminal residue" evidence="1">
    <location>
        <position position="471"/>
    </location>
</feature>
<keyword evidence="2" id="KW-1185">Reference proteome</keyword>
<name>A0A9W8CPW4_9FUNG</name>
<dbReference type="InterPro" id="IPR049408">
    <property type="entry name" value="UVSSA_N_a-solenoid_rpt"/>
</dbReference>
<dbReference type="Proteomes" id="UP001149813">
    <property type="component" value="Unassembled WGS sequence"/>
</dbReference>
<dbReference type="GO" id="GO:0005694">
    <property type="term" value="C:chromosome"/>
    <property type="evidence" value="ECO:0007669"/>
    <property type="project" value="TreeGrafter"/>
</dbReference>
<dbReference type="InterPro" id="IPR018610">
    <property type="entry name" value="UVSSA"/>
</dbReference>
<dbReference type="GO" id="GO:0006283">
    <property type="term" value="P:transcription-coupled nucleotide-excision repair"/>
    <property type="evidence" value="ECO:0007669"/>
    <property type="project" value="TreeGrafter"/>
</dbReference>
<reference evidence="1" key="1">
    <citation type="submission" date="2022-07" db="EMBL/GenBank/DDBJ databases">
        <title>Phylogenomic reconstructions and comparative analyses of Kickxellomycotina fungi.</title>
        <authorList>
            <person name="Reynolds N.K."/>
            <person name="Stajich J.E."/>
            <person name="Barry K."/>
            <person name="Grigoriev I.V."/>
            <person name="Crous P."/>
            <person name="Smith M.E."/>
        </authorList>
    </citation>
    <scope>NUCLEOTIDE SEQUENCE</scope>
    <source>
        <strain evidence="1">NBRC 32514</strain>
    </source>
</reference>
<dbReference type="GO" id="GO:0009411">
    <property type="term" value="P:response to UV"/>
    <property type="evidence" value="ECO:0007669"/>
    <property type="project" value="InterPro"/>
</dbReference>
<proteinExistence type="predicted"/>
<dbReference type="EMBL" id="JANBOJ010000323">
    <property type="protein sequence ID" value="KAJ1719906.1"/>
    <property type="molecule type" value="Genomic_DNA"/>
</dbReference>
<dbReference type="PANTHER" id="PTHR28670:SF1">
    <property type="entry name" value="UV-STIMULATED SCAFFOLD PROTEIN A"/>
    <property type="match status" value="1"/>
</dbReference>
<dbReference type="OrthoDB" id="5594015at2759"/>
<sequence length="471" mass="51047">MSSLAELIDTLTAGSQDTLDVEQITQLKRQCRDGGPPAVQQAFTRLMERLGARQAHVRLLSMQAIDELFVRSHAFRLLATARLADILGLALGAYGQRAARPAEQAAELRAAAGQTVLRWARRFGGAYPRLVYGAWHVRHAEGLRPASSRSRRSTGGVDAGRQECAGRMVDAARVGLHVYGARMEAAMRVAARCVGVLEDSDELFAESADAASDAGSVDADEVLAVVAGNRQRVSVTLSAADMLGPQETADTAPVYAALRDALRECLAHRVRVQKWAAWLGRAARVDGVETGEVLAEARRWEARLDEALELGGRVGVDVAQLGRVRAAVASGVDEGGDEGGDEDEFEDVDVASIRRRQAQRPETRRTQRNAVFALLHEGAALAADPTYVDARELLALRRKHAPRPRPRAPPSALEEELMRSAPVVPFDTDLLHWGKRTVPLDGVEVRHRFLGGARDTPQVGGAALERMQMRA</sequence>
<comment type="caution">
    <text evidence="1">The sequence shown here is derived from an EMBL/GenBank/DDBJ whole genome shotgun (WGS) entry which is preliminary data.</text>
</comment>
<dbReference type="Pfam" id="PF20867">
    <property type="entry name" value="UVSSA_N"/>
    <property type="match status" value="1"/>
</dbReference>
<organism evidence="1 2">
    <name type="scientific">Coemansia erecta</name>
    <dbReference type="NCBI Taxonomy" id="147472"/>
    <lineage>
        <taxon>Eukaryota</taxon>
        <taxon>Fungi</taxon>
        <taxon>Fungi incertae sedis</taxon>
        <taxon>Zoopagomycota</taxon>
        <taxon>Kickxellomycotina</taxon>
        <taxon>Kickxellomycetes</taxon>
        <taxon>Kickxellales</taxon>
        <taxon>Kickxellaceae</taxon>
        <taxon>Coemansia</taxon>
    </lineage>
</organism>
<evidence type="ECO:0000313" key="1">
    <source>
        <dbReference type="EMBL" id="KAJ1719906.1"/>
    </source>
</evidence>
<gene>
    <name evidence="1" type="ORF">LPJ53_005409</name>
</gene>
<evidence type="ECO:0000313" key="2">
    <source>
        <dbReference type="Proteomes" id="UP001149813"/>
    </source>
</evidence>
<dbReference type="GO" id="GO:0000993">
    <property type="term" value="F:RNA polymerase II complex binding"/>
    <property type="evidence" value="ECO:0007669"/>
    <property type="project" value="TreeGrafter"/>
</dbReference>